<comment type="caution">
    <text evidence="2">The sequence shown here is derived from an EMBL/GenBank/DDBJ whole genome shotgun (WGS) entry which is preliminary data.</text>
</comment>
<feature type="compositionally biased region" description="Basic and acidic residues" evidence="1">
    <location>
        <begin position="14"/>
        <end position="24"/>
    </location>
</feature>
<keyword evidence="3" id="KW-1185">Reference proteome</keyword>
<reference evidence="2 3" key="1">
    <citation type="submission" date="2019-10" db="EMBL/GenBank/DDBJ databases">
        <title>Draft Genome Assembly of Rhodococcus zopfii DSM44189.</title>
        <authorList>
            <person name="Sutton J.M."/>
            <person name="Akob D.M."/>
            <person name="Bushman T.J."/>
        </authorList>
    </citation>
    <scope>NUCLEOTIDE SEQUENCE [LARGE SCALE GENOMIC DNA]</scope>
    <source>
        <strain evidence="2 3">DSM 44189</strain>
    </source>
</reference>
<evidence type="ECO:0000313" key="3">
    <source>
        <dbReference type="Proteomes" id="UP001275440"/>
    </source>
</evidence>
<accession>A0ABU3WPR0</accession>
<feature type="region of interest" description="Disordered" evidence="1">
    <location>
        <begin position="41"/>
        <end position="78"/>
    </location>
</feature>
<evidence type="ECO:0000313" key="2">
    <source>
        <dbReference type="EMBL" id="MDV2475388.1"/>
    </source>
</evidence>
<name>A0ABU3WPR0_9NOCA</name>
<sequence>MEEAAARIKLVAATERKPPSSQRASRDLLDLDVLSGLKADDTVIYPGHGKDSTRGAERPHLREWRESAVGRHPRRSPQ</sequence>
<dbReference type="EMBL" id="WBMO01000001">
    <property type="protein sequence ID" value="MDV2475388.1"/>
    <property type="molecule type" value="Genomic_DNA"/>
</dbReference>
<proteinExistence type="predicted"/>
<gene>
    <name evidence="2" type="ORF">F8M49_08145</name>
</gene>
<feature type="compositionally biased region" description="Basic and acidic residues" evidence="1">
    <location>
        <begin position="48"/>
        <end position="69"/>
    </location>
</feature>
<organism evidence="2 3">
    <name type="scientific">Rhodococcus zopfii</name>
    <dbReference type="NCBI Taxonomy" id="43772"/>
    <lineage>
        <taxon>Bacteria</taxon>
        <taxon>Bacillati</taxon>
        <taxon>Actinomycetota</taxon>
        <taxon>Actinomycetes</taxon>
        <taxon>Mycobacteriales</taxon>
        <taxon>Nocardiaceae</taxon>
        <taxon>Rhodococcus</taxon>
    </lineage>
</organism>
<protein>
    <submittedName>
        <fullName evidence="2">Uncharacterized protein</fullName>
    </submittedName>
</protein>
<feature type="region of interest" description="Disordered" evidence="1">
    <location>
        <begin position="1"/>
        <end position="24"/>
    </location>
</feature>
<evidence type="ECO:0000256" key="1">
    <source>
        <dbReference type="SAM" id="MobiDB-lite"/>
    </source>
</evidence>
<dbReference type="Proteomes" id="UP001275440">
    <property type="component" value="Unassembled WGS sequence"/>
</dbReference>